<sequence>MAGDRASVQLHFRGHFTGQFQNVRGDGQTVDFQAFDLYRVKGGQIVENWHLEDNLTLLKQLGMVKP</sequence>
<evidence type="ECO:0000313" key="2">
    <source>
        <dbReference type="Proteomes" id="UP000198638"/>
    </source>
</evidence>
<dbReference type="GO" id="GO:0030638">
    <property type="term" value="P:polyketide metabolic process"/>
    <property type="evidence" value="ECO:0007669"/>
    <property type="project" value="InterPro"/>
</dbReference>
<proteinExistence type="predicted"/>
<accession>A0A1H4C3G4</accession>
<name>A0A1H4C3G4_9BURK</name>
<reference evidence="2" key="1">
    <citation type="submission" date="2016-10" db="EMBL/GenBank/DDBJ databases">
        <authorList>
            <person name="Varghese N."/>
            <person name="Submissions S."/>
        </authorList>
    </citation>
    <scope>NUCLEOTIDE SEQUENCE [LARGE SCALE GENOMIC DNA]</scope>
    <source>
        <strain evidence="2">LMG 24000</strain>
    </source>
</reference>
<dbReference type="STRING" id="83784.SAMN05192564_10295"/>
<dbReference type="InterPro" id="IPR009959">
    <property type="entry name" value="Cyclase_SnoaL-like"/>
</dbReference>
<dbReference type="Pfam" id="PF07366">
    <property type="entry name" value="SnoaL"/>
    <property type="match status" value="1"/>
</dbReference>
<dbReference type="PANTHER" id="PTHR38436">
    <property type="entry name" value="POLYKETIDE CYCLASE SNOAL-LIKE DOMAIN"/>
    <property type="match status" value="1"/>
</dbReference>
<organism evidence="1 2">
    <name type="scientific">Paraburkholderia sartisoli</name>
    <dbReference type="NCBI Taxonomy" id="83784"/>
    <lineage>
        <taxon>Bacteria</taxon>
        <taxon>Pseudomonadati</taxon>
        <taxon>Pseudomonadota</taxon>
        <taxon>Betaproteobacteria</taxon>
        <taxon>Burkholderiales</taxon>
        <taxon>Burkholderiaceae</taxon>
        <taxon>Paraburkholderia</taxon>
    </lineage>
</organism>
<gene>
    <name evidence="1" type="ORF">SAMN05192564_10295</name>
</gene>
<dbReference type="EMBL" id="FNRQ01000002">
    <property type="protein sequence ID" value="SEA54880.1"/>
    <property type="molecule type" value="Genomic_DNA"/>
</dbReference>
<evidence type="ECO:0000313" key="1">
    <source>
        <dbReference type="EMBL" id="SEA54880.1"/>
    </source>
</evidence>
<dbReference type="Gene3D" id="3.10.450.50">
    <property type="match status" value="1"/>
</dbReference>
<dbReference type="SUPFAM" id="SSF54427">
    <property type="entry name" value="NTF2-like"/>
    <property type="match status" value="1"/>
</dbReference>
<dbReference type="AlphaFoldDB" id="A0A1H4C3G4"/>
<dbReference type="Proteomes" id="UP000198638">
    <property type="component" value="Unassembled WGS sequence"/>
</dbReference>
<protein>
    <submittedName>
        <fullName evidence="1">SnoaL-like polyketide cyclase</fullName>
    </submittedName>
</protein>
<dbReference type="InterPro" id="IPR032710">
    <property type="entry name" value="NTF2-like_dom_sf"/>
</dbReference>
<keyword evidence="2" id="KW-1185">Reference proteome</keyword>
<dbReference type="PANTHER" id="PTHR38436:SF1">
    <property type="entry name" value="ESTER CYCLASE"/>
    <property type="match status" value="1"/>
</dbReference>